<dbReference type="PANTHER" id="PTHR44942:SF4">
    <property type="entry name" value="METHYLTRANSFERASE TYPE 11 DOMAIN-CONTAINING PROTEIN"/>
    <property type="match status" value="1"/>
</dbReference>
<evidence type="ECO:0000256" key="2">
    <source>
        <dbReference type="ARBA" id="ARBA00022603"/>
    </source>
</evidence>
<dbReference type="SUPFAM" id="SSF53335">
    <property type="entry name" value="S-adenosyl-L-methionine-dependent methyltransferases"/>
    <property type="match status" value="1"/>
</dbReference>
<dbReference type="GO" id="GO:0008757">
    <property type="term" value="F:S-adenosylmethionine-dependent methyltransferase activity"/>
    <property type="evidence" value="ECO:0007669"/>
    <property type="project" value="InterPro"/>
</dbReference>
<gene>
    <name evidence="5" type="ORF">SAMN05421731_101219</name>
</gene>
<name>A0A240E328_9GAMM</name>
<keyword evidence="6" id="KW-1185">Reference proteome</keyword>
<dbReference type="RefSeq" id="WP_097077509.1">
    <property type="nucleotide sequence ID" value="NZ_BAABHT010000020.1"/>
</dbReference>
<dbReference type="InterPro" id="IPR013216">
    <property type="entry name" value="Methyltransf_11"/>
</dbReference>
<accession>A0A240E328</accession>
<dbReference type="Proteomes" id="UP000219042">
    <property type="component" value="Unassembled WGS sequence"/>
</dbReference>
<organism evidence="5 6">
    <name type="scientific">Acinetobacter puyangensis</name>
    <dbReference type="NCBI Taxonomy" id="1096779"/>
    <lineage>
        <taxon>Bacteria</taxon>
        <taxon>Pseudomonadati</taxon>
        <taxon>Pseudomonadota</taxon>
        <taxon>Gammaproteobacteria</taxon>
        <taxon>Moraxellales</taxon>
        <taxon>Moraxellaceae</taxon>
        <taxon>Acinetobacter</taxon>
    </lineage>
</organism>
<dbReference type="InterPro" id="IPR029063">
    <property type="entry name" value="SAM-dependent_MTases_sf"/>
</dbReference>
<dbReference type="Gene3D" id="3.40.50.150">
    <property type="entry name" value="Vaccinia Virus protein VP39"/>
    <property type="match status" value="1"/>
</dbReference>
<comment type="similarity">
    <text evidence="1">Belongs to the methyltransferase superfamily.</text>
</comment>
<keyword evidence="5" id="KW-0830">Ubiquinone</keyword>
<evidence type="ECO:0000259" key="4">
    <source>
        <dbReference type="Pfam" id="PF08241"/>
    </source>
</evidence>
<evidence type="ECO:0000256" key="3">
    <source>
        <dbReference type="ARBA" id="ARBA00022679"/>
    </source>
</evidence>
<dbReference type="EMBL" id="OANT01000001">
    <property type="protein sequence ID" value="SNX43184.1"/>
    <property type="molecule type" value="Genomic_DNA"/>
</dbReference>
<evidence type="ECO:0000313" key="5">
    <source>
        <dbReference type="EMBL" id="SNX43184.1"/>
    </source>
</evidence>
<evidence type="ECO:0000313" key="6">
    <source>
        <dbReference type="Proteomes" id="UP000219042"/>
    </source>
</evidence>
<dbReference type="AlphaFoldDB" id="A0A240E328"/>
<dbReference type="PANTHER" id="PTHR44942">
    <property type="entry name" value="METHYLTRANSF_11 DOMAIN-CONTAINING PROTEIN"/>
    <property type="match status" value="1"/>
</dbReference>
<dbReference type="InterPro" id="IPR051052">
    <property type="entry name" value="Diverse_substrate_MTase"/>
</dbReference>
<feature type="domain" description="Methyltransferase type 11" evidence="4">
    <location>
        <begin position="48"/>
        <end position="134"/>
    </location>
</feature>
<protein>
    <submittedName>
        <fullName evidence="5">Ubiquinone/menaquinone biosynthesis C-methylase UbiE</fullName>
    </submittedName>
</protein>
<dbReference type="OrthoDB" id="9797252at2"/>
<proteinExistence type="inferred from homology"/>
<dbReference type="Pfam" id="PF08241">
    <property type="entry name" value="Methyltransf_11"/>
    <property type="match status" value="1"/>
</dbReference>
<evidence type="ECO:0000256" key="1">
    <source>
        <dbReference type="ARBA" id="ARBA00008361"/>
    </source>
</evidence>
<keyword evidence="3" id="KW-0808">Transferase</keyword>
<dbReference type="GO" id="GO:0032259">
    <property type="term" value="P:methylation"/>
    <property type="evidence" value="ECO:0007669"/>
    <property type="project" value="UniProtKB-KW"/>
</dbReference>
<reference evidence="6" key="1">
    <citation type="submission" date="2016-09" db="EMBL/GenBank/DDBJ databases">
        <authorList>
            <person name="Varghese N."/>
            <person name="Submissions S."/>
        </authorList>
    </citation>
    <scope>NUCLEOTIDE SEQUENCE [LARGE SCALE GENOMIC DNA]</scope>
    <source>
        <strain evidence="6">ANC 4466</strain>
    </source>
</reference>
<sequence length="257" mass="29450">MSNLLHPAAQQGFSQGAELYQQSRPNYPNEVVSWLKQELQLNGKSKVVDLGAGTGKFIPYLQQVTPHIFAIEPIAEMLDQLIQKHPNIHNIQTDSKNITLPSNSIDAVICAQSFHWFANGESLDEIYHVLKPHAALGLIWNQRDISFPWIKAITDLITPLEGDTPRFYRGTWQNVFEHQHSFQLQSIKKFQLLHRGSVEQVVINRILSTSFISAAPVQEKERIRQGLIKIVDQYLNKGLQDTIDFPYVTYAYHYKKC</sequence>
<dbReference type="CDD" id="cd02440">
    <property type="entry name" value="AdoMet_MTases"/>
    <property type="match status" value="1"/>
</dbReference>
<keyword evidence="2 5" id="KW-0489">Methyltransferase</keyword>